<organism evidence="1 2">
    <name type="scientific">Nesterenkonia salmonea</name>
    <dbReference type="NCBI Taxonomy" id="1804987"/>
    <lineage>
        <taxon>Bacteria</taxon>
        <taxon>Bacillati</taxon>
        <taxon>Actinomycetota</taxon>
        <taxon>Actinomycetes</taxon>
        <taxon>Micrococcales</taxon>
        <taxon>Micrococcaceae</taxon>
        <taxon>Nesterenkonia</taxon>
    </lineage>
</organism>
<name>A0A5R9B990_9MICC</name>
<evidence type="ECO:0000313" key="2">
    <source>
        <dbReference type="Proteomes" id="UP000310458"/>
    </source>
</evidence>
<protein>
    <submittedName>
        <fullName evidence="1">Uncharacterized protein</fullName>
    </submittedName>
</protein>
<comment type="caution">
    <text evidence="1">The sequence shown here is derived from an EMBL/GenBank/DDBJ whole genome shotgun (WGS) entry which is preliminary data.</text>
</comment>
<proteinExistence type="predicted"/>
<dbReference type="EMBL" id="VAVZ01000053">
    <property type="protein sequence ID" value="TLP93008.1"/>
    <property type="molecule type" value="Genomic_DNA"/>
</dbReference>
<evidence type="ECO:0000313" key="1">
    <source>
        <dbReference type="EMBL" id="TLP93008.1"/>
    </source>
</evidence>
<dbReference type="AlphaFoldDB" id="A0A5R9B990"/>
<sequence length="81" mass="9003">MKPDHQCTIRTCHNTADYLCAGHECVPGLVNTPRLCRDCYLELHSLVRTAFLGEMAQTCPHCGEVFSGPQDVLRVLQTSTL</sequence>
<gene>
    <name evidence="1" type="ORF">FEF26_14085</name>
</gene>
<dbReference type="RefSeq" id="WP_138254177.1">
    <property type="nucleotide sequence ID" value="NZ_VAVZ01000053.1"/>
</dbReference>
<reference evidence="1 2" key="1">
    <citation type="submission" date="2019-05" db="EMBL/GenBank/DDBJ databases">
        <title>Nesterenkonia sp. GY074 isolated from the Southern Atlantic Ocean.</title>
        <authorList>
            <person name="Zhang G."/>
        </authorList>
    </citation>
    <scope>NUCLEOTIDE SEQUENCE [LARGE SCALE GENOMIC DNA]</scope>
    <source>
        <strain evidence="1 2">GY074</strain>
    </source>
</reference>
<keyword evidence="2" id="KW-1185">Reference proteome</keyword>
<dbReference type="Proteomes" id="UP000310458">
    <property type="component" value="Unassembled WGS sequence"/>
</dbReference>
<accession>A0A5R9B990</accession>